<feature type="region of interest" description="Disordered" evidence="2">
    <location>
        <begin position="432"/>
        <end position="462"/>
    </location>
</feature>
<dbReference type="GO" id="GO:0051726">
    <property type="term" value="P:regulation of cell cycle"/>
    <property type="evidence" value="ECO:0007669"/>
    <property type="project" value="TreeGrafter"/>
</dbReference>
<feature type="compositionally biased region" description="Polar residues" evidence="2">
    <location>
        <begin position="859"/>
        <end position="883"/>
    </location>
</feature>
<dbReference type="RefSeq" id="XP_038777169.1">
    <property type="nucleotide sequence ID" value="XM_038921241.1"/>
</dbReference>
<evidence type="ECO:0000313" key="4">
    <source>
        <dbReference type="Proteomes" id="UP000662931"/>
    </source>
</evidence>
<dbReference type="GO" id="GO:0032007">
    <property type="term" value="P:negative regulation of TOR signaling"/>
    <property type="evidence" value="ECO:0007669"/>
    <property type="project" value="TreeGrafter"/>
</dbReference>
<dbReference type="GO" id="GO:0033596">
    <property type="term" value="C:TSC1-TSC2 complex"/>
    <property type="evidence" value="ECO:0007669"/>
    <property type="project" value="TreeGrafter"/>
</dbReference>
<feature type="coiled-coil region" evidence="1">
    <location>
        <begin position="606"/>
        <end position="700"/>
    </location>
</feature>
<dbReference type="EMBL" id="CP064812">
    <property type="protein sequence ID" value="QPG73604.1"/>
    <property type="molecule type" value="Genomic_DNA"/>
</dbReference>
<feature type="compositionally biased region" description="Low complexity" evidence="2">
    <location>
        <begin position="439"/>
        <end position="450"/>
    </location>
</feature>
<protein>
    <submittedName>
        <fullName evidence="3">Uncharacterized protein</fullName>
    </submittedName>
</protein>
<sequence length="894" mass="102412">MSTGSSRYLIRHLEEEFGAPSSKILNSLLEDNPQLTDAIDSYLQKHDTYDSNDNAKLGNELYRVYMKYILNDYSKEKYFLQVLTKLIHCIVDDNEFLMWIKKYITSSTDSAGLNNSFVELTKRLINNALSDSISTKDIKLQKTRSHHSELVLNLLLDSYFRKIEKADIIDDSGSSALSSQEQEEKSRFRRLNIRLLISNYASAYTKEFLVTMSDYLHRNGNLKLEVMSLLSSVLKEQPMKLYTIIEIDLYDDLLECMLKDPSIDVVDSTINVFCMILPHICNKLQRSLLKIFAIFARRLCWQRGDLGDLWTEGKAQLSLQRLLKANAFSIPPMRLEDYLYGLYPLNLFSFCKDPLKYMGAEYVQYLPPGFDADQFKALALPTLTRFLLHENFIKFSTPEEEFEDIKRFSALGYADAIALYCAQLDPLIDEVEKSRRSGRSTSTGESISTRNSGPIPSPPGFRIPDFGNTFQARKASIISIGSTMNAGGNQDPLLIGSTNEQRVLSSDNLLDVHKDLYFSNKDSLVRRQSLISDSGIAQVVASGSQPSESGSGTESGSEGAIDFYQRELMILINELDFAEYVRNLSIFNYRKARKEILKLYTTVQEFEILKKRNEQLTREIGQIREVVILKEEAEKTLRMGTAERLELLLKKNKLLNKQLTEITRSEFKLQEKYEKLEADHKEAKNKLRVHEKEFMSLKDKVSLLGKEKNNLTAQIDLHSQKSMTEYHIETVDDKDKEIFILNEEIKRYKYELDDAIEKLKKMDSHATQRENGDQDLRKTGEALKKYIALYQTTLTDYEQTIKDLETEVQTKELTISKLNTTQPINIPANGSSDVLVNKMPQFTYESSYDVFGNRMMRNSPSELRYGTQGSSIRSASKTALNTDQGKDTQESPTL</sequence>
<reference evidence="3" key="1">
    <citation type="submission" date="2020-10" db="EMBL/GenBank/DDBJ databases">
        <authorList>
            <person name="Roach M.J.R."/>
        </authorList>
    </citation>
    <scope>NUCLEOTIDE SEQUENCE</scope>
    <source>
        <strain evidence="3">CBS 1945</strain>
    </source>
</reference>
<proteinExistence type="predicted"/>
<organism evidence="3 4">
    <name type="scientific">Eeniella nana</name>
    <name type="common">Yeast</name>
    <name type="synonym">Brettanomyces nanus</name>
    <dbReference type="NCBI Taxonomy" id="13502"/>
    <lineage>
        <taxon>Eukaryota</taxon>
        <taxon>Fungi</taxon>
        <taxon>Dikarya</taxon>
        <taxon>Ascomycota</taxon>
        <taxon>Saccharomycotina</taxon>
        <taxon>Pichiomycetes</taxon>
        <taxon>Pichiales</taxon>
        <taxon>Pichiaceae</taxon>
        <taxon>Brettanomyces</taxon>
    </lineage>
</organism>
<dbReference type="PANTHER" id="PTHR15154">
    <property type="entry name" value="HAMARTIN"/>
    <property type="match status" value="1"/>
</dbReference>
<accession>A0A875S2N7</accession>
<dbReference type="InterPro" id="IPR016024">
    <property type="entry name" value="ARM-type_fold"/>
</dbReference>
<dbReference type="GeneID" id="62194317"/>
<evidence type="ECO:0000256" key="1">
    <source>
        <dbReference type="SAM" id="Coils"/>
    </source>
</evidence>
<name>A0A875S2N7_EENNA</name>
<dbReference type="Proteomes" id="UP000662931">
    <property type="component" value="Chromosome 1"/>
</dbReference>
<dbReference type="InterPro" id="IPR007483">
    <property type="entry name" value="Hamartin"/>
</dbReference>
<dbReference type="AlphaFoldDB" id="A0A875S2N7"/>
<dbReference type="PANTHER" id="PTHR15154:SF2">
    <property type="entry name" value="HAMARTIN"/>
    <property type="match status" value="1"/>
</dbReference>
<feature type="coiled-coil region" evidence="1">
    <location>
        <begin position="787"/>
        <end position="821"/>
    </location>
</feature>
<dbReference type="KEGG" id="bnn:FOA43_000916"/>
<dbReference type="Pfam" id="PF04388">
    <property type="entry name" value="Hamartin"/>
    <property type="match status" value="1"/>
</dbReference>
<feature type="region of interest" description="Disordered" evidence="2">
    <location>
        <begin position="859"/>
        <end position="894"/>
    </location>
</feature>
<keyword evidence="4" id="KW-1185">Reference proteome</keyword>
<evidence type="ECO:0000313" key="3">
    <source>
        <dbReference type="EMBL" id="QPG73604.1"/>
    </source>
</evidence>
<dbReference type="OrthoDB" id="3997461at2759"/>
<gene>
    <name evidence="3" type="ORF">FOA43_000916</name>
</gene>
<dbReference type="SUPFAM" id="SSF48371">
    <property type="entry name" value="ARM repeat"/>
    <property type="match status" value="1"/>
</dbReference>
<keyword evidence="1" id="KW-0175">Coiled coil</keyword>
<feature type="compositionally biased region" description="Basic and acidic residues" evidence="2">
    <location>
        <begin position="884"/>
        <end position="894"/>
    </location>
</feature>
<evidence type="ECO:0000256" key="2">
    <source>
        <dbReference type="SAM" id="MobiDB-lite"/>
    </source>
</evidence>